<keyword evidence="1" id="KW-1133">Transmembrane helix</keyword>
<dbReference type="AlphaFoldDB" id="A0A1G4BJ62"/>
<name>A0A1G4BJ62_9PEZI</name>
<comment type="caution">
    <text evidence="2">The sequence shown here is derived from an EMBL/GenBank/DDBJ whole genome shotgun (WGS) entry which is preliminary data.</text>
</comment>
<feature type="transmembrane region" description="Helical" evidence="1">
    <location>
        <begin position="61"/>
        <end position="82"/>
    </location>
</feature>
<organism evidence="2 3">
    <name type="scientific">Colletotrichum orchidophilum</name>
    <dbReference type="NCBI Taxonomy" id="1209926"/>
    <lineage>
        <taxon>Eukaryota</taxon>
        <taxon>Fungi</taxon>
        <taxon>Dikarya</taxon>
        <taxon>Ascomycota</taxon>
        <taxon>Pezizomycotina</taxon>
        <taxon>Sordariomycetes</taxon>
        <taxon>Hypocreomycetidae</taxon>
        <taxon>Glomerellales</taxon>
        <taxon>Glomerellaceae</taxon>
        <taxon>Colletotrichum</taxon>
    </lineage>
</organism>
<accession>A0A1G4BJ62</accession>
<evidence type="ECO:0000313" key="3">
    <source>
        <dbReference type="Proteomes" id="UP000176998"/>
    </source>
</evidence>
<dbReference type="EMBL" id="MJBS01000019">
    <property type="protein sequence ID" value="OHF01461.1"/>
    <property type="molecule type" value="Genomic_DNA"/>
</dbReference>
<proteinExistence type="predicted"/>
<keyword evidence="3" id="KW-1185">Reference proteome</keyword>
<sequence>PKPSLLSALSLLAQGLFRCHPRPGPPGLSSLVPCRVFPSINQSPILRCLVHPHSFLHPLPFLYTTLAFFFFLFPSLLLLTLAHSCHPHLSPDLVFSNVEFDILSPPSRILPATSNLPLLRFSTCASSRRERGLFVEPI</sequence>
<keyword evidence="1" id="KW-0472">Membrane</keyword>
<gene>
    <name evidence="2" type="ORF">CORC01_03217</name>
</gene>
<dbReference type="Proteomes" id="UP000176998">
    <property type="component" value="Unassembled WGS sequence"/>
</dbReference>
<keyword evidence="1" id="KW-0812">Transmembrane</keyword>
<dbReference type="GeneID" id="34556377"/>
<feature type="non-terminal residue" evidence="2">
    <location>
        <position position="1"/>
    </location>
</feature>
<evidence type="ECO:0000313" key="2">
    <source>
        <dbReference type="EMBL" id="OHF01461.1"/>
    </source>
</evidence>
<reference evidence="2 3" key="1">
    <citation type="submission" date="2016-09" db="EMBL/GenBank/DDBJ databases">
        <authorList>
            <person name="Capua I."/>
            <person name="De Benedictis P."/>
            <person name="Joannis T."/>
            <person name="Lombin L.H."/>
            <person name="Cattoli G."/>
        </authorList>
    </citation>
    <scope>NUCLEOTIDE SEQUENCE [LARGE SCALE GENOMIC DNA]</scope>
    <source>
        <strain evidence="2 3">IMI 309357</strain>
    </source>
</reference>
<protein>
    <submittedName>
        <fullName evidence="2">Uncharacterized protein</fullName>
    </submittedName>
</protein>
<dbReference type="RefSeq" id="XP_022478603.1">
    <property type="nucleotide sequence ID" value="XM_022614867.1"/>
</dbReference>
<evidence type="ECO:0000256" key="1">
    <source>
        <dbReference type="SAM" id="Phobius"/>
    </source>
</evidence>